<dbReference type="Proteomes" id="UP000596661">
    <property type="component" value="Chromosome 3"/>
</dbReference>
<organism evidence="8 10">
    <name type="scientific">Cannabis sativa</name>
    <name type="common">Hemp</name>
    <name type="synonym">Marijuana</name>
    <dbReference type="NCBI Taxonomy" id="3483"/>
    <lineage>
        <taxon>Eukaryota</taxon>
        <taxon>Viridiplantae</taxon>
        <taxon>Streptophyta</taxon>
        <taxon>Embryophyta</taxon>
        <taxon>Tracheophyta</taxon>
        <taxon>Spermatophyta</taxon>
        <taxon>Magnoliopsida</taxon>
        <taxon>eudicotyledons</taxon>
        <taxon>Gunneridae</taxon>
        <taxon>Pentapetalae</taxon>
        <taxon>rosids</taxon>
        <taxon>fabids</taxon>
        <taxon>Rosales</taxon>
        <taxon>Cannabaceae</taxon>
        <taxon>Cannabis</taxon>
    </lineage>
</organism>
<accession>A0A7J6FYR7</accession>
<dbReference type="PANTHER" id="PTHR15710">
    <property type="entry name" value="E3 UBIQUITIN-PROTEIN LIGASE PRAJA"/>
    <property type="match status" value="1"/>
</dbReference>
<evidence type="ECO:0000313" key="10">
    <source>
        <dbReference type="Proteomes" id="UP000525078"/>
    </source>
</evidence>
<evidence type="ECO:0000256" key="6">
    <source>
        <dbReference type="PROSITE-ProRule" id="PRU00175"/>
    </source>
</evidence>
<proteinExistence type="predicted"/>
<dbReference type="EnsemblPlants" id="evm.model.03.371">
    <property type="protein sequence ID" value="cds.evm.model.03.371"/>
    <property type="gene ID" value="evm.TU.03.371"/>
</dbReference>
<dbReference type="Gramene" id="evm.model.03.371">
    <property type="protein sequence ID" value="cds.evm.model.03.371"/>
    <property type="gene ID" value="evm.TU.03.371"/>
</dbReference>
<reference evidence="9" key="3">
    <citation type="submission" date="2021-03" db="UniProtKB">
        <authorList>
            <consortium name="EnsemblPlants"/>
        </authorList>
    </citation>
    <scope>IDENTIFICATION</scope>
</reference>
<keyword evidence="5" id="KW-0862">Zinc</keyword>
<dbReference type="Proteomes" id="UP000525078">
    <property type="component" value="Unassembled WGS sequence"/>
</dbReference>
<dbReference type="EC" id="2.3.2.27" evidence="2"/>
<reference evidence="9 11" key="1">
    <citation type="submission" date="2018-11" db="EMBL/GenBank/DDBJ databases">
        <authorList>
            <person name="Grassa J C."/>
        </authorList>
    </citation>
    <scope>NUCLEOTIDE SEQUENCE [LARGE SCALE GENOMIC DNA]</scope>
</reference>
<dbReference type="SMART" id="SM00184">
    <property type="entry name" value="RING"/>
    <property type="match status" value="1"/>
</dbReference>
<dbReference type="GO" id="GO:0061630">
    <property type="term" value="F:ubiquitin protein ligase activity"/>
    <property type="evidence" value="ECO:0007669"/>
    <property type="project" value="UniProtKB-EC"/>
</dbReference>
<gene>
    <name evidence="8" type="ORF">F8388_004981</name>
</gene>
<evidence type="ECO:0000256" key="1">
    <source>
        <dbReference type="ARBA" id="ARBA00000900"/>
    </source>
</evidence>
<dbReference type="GO" id="GO:0005737">
    <property type="term" value="C:cytoplasm"/>
    <property type="evidence" value="ECO:0007669"/>
    <property type="project" value="TreeGrafter"/>
</dbReference>
<dbReference type="EMBL" id="UZAU01000253">
    <property type="status" value="NOT_ANNOTATED_CDS"/>
    <property type="molecule type" value="Genomic_DNA"/>
</dbReference>
<reference evidence="8 10" key="2">
    <citation type="journal article" date="2020" name="bioRxiv">
        <title>Sequence and annotation of 42 cannabis genomes reveals extensive copy number variation in cannabinoid synthesis and pathogen resistance genes.</title>
        <authorList>
            <person name="Mckernan K.J."/>
            <person name="Helbert Y."/>
            <person name="Kane L.T."/>
            <person name="Ebling H."/>
            <person name="Zhang L."/>
            <person name="Liu B."/>
            <person name="Eaton Z."/>
            <person name="Mclaughlin S."/>
            <person name="Kingan S."/>
            <person name="Baybayan P."/>
            <person name="Concepcion G."/>
            <person name="Jordan M."/>
            <person name="Riva A."/>
            <person name="Barbazuk W."/>
            <person name="Harkins T."/>
        </authorList>
    </citation>
    <scope>NUCLEOTIDE SEQUENCE [LARGE SCALE GENOMIC DNA]</scope>
    <source>
        <strain evidence="10">cv. Jamaican Lion 4</strain>
        <strain evidence="8">Mother</strain>
        <tissue evidence="8">Leaf</tissue>
    </source>
</reference>
<accession>A0A803P8S7</accession>
<evidence type="ECO:0000313" key="9">
    <source>
        <dbReference type="EnsemblPlants" id="cds.evm.model.03.371"/>
    </source>
</evidence>
<dbReference type="EMBL" id="JAATIP010000088">
    <property type="protein sequence ID" value="KAF4375891.1"/>
    <property type="molecule type" value="Genomic_DNA"/>
</dbReference>
<evidence type="ECO:0000313" key="11">
    <source>
        <dbReference type="Proteomes" id="UP000596661"/>
    </source>
</evidence>
<evidence type="ECO:0000256" key="4">
    <source>
        <dbReference type="ARBA" id="ARBA00022771"/>
    </source>
</evidence>
<keyword evidence="3" id="KW-0479">Metal-binding</keyword>
<dbReference type="OMA" id="EPENANR"/>
<dbReference type="PANTHER" id="PTHR15710:SF196">
    <property type="entry name" value="F6A14.12 PROTEIN-RELATED"/>
    <property type="match status" value="1"/>
</dbReference>
<keyword evidence="11" id="KW-1185">Reference proteome</keyword>
<dbReference type="AlphaFoldDB" id="A0A7J6FYR7"/>
<feature type="domain" description="RING-type" evidence="7">
    <location>
        <begin position="186"/>
        <end position="227"/>
    </location>
</feature>
<dbReference type="OrthoDB" id="1149625at2759"/>
<evidence type="ECO:0000259" key="7">
    <source>
        <dbReference type="PROSITE" id="PS50089"/>
    </source>
</evidence>
<protein>
    <recommendedName>
        <fullName evidence="2">RING-type E3 ubiquitin transferase</fullName>
        <ecNumber evidence="2">2.3.2.27</ecNumber>
    </recommendedName>
</protein>
<dbReference type="GO" id="GO:0016567">
    <property type="term" value="P:protein ubiquitination"/>
    <property type="evidence" value="ECO:0007669"/>
    <property type="project" value="TreeGrafter"/>
</dbReference>
<dbReference type="SUPFAM" id="SSF57850">
    <property type="entry name" value="RING/U-box"/>
    <property type="match status" value="1"/>
</dbReference>
<evidence type="ECO:0000256" key="2">
    <source>
        <dbReference type="ARBA" id="ARBA00012483"/>
    </source>
</evidence>
<dbReference type="InterPro" id="IPR001841">
    <property type="entry name" value="Znf_RING"/>
</dbReference>
<comment type="catalytic activity">
    <reaction evidence="1">
        <text>S-ubiquitinyl-[E2 ubiquitin-conjugating enzyme]-L-cysteine + [acceptor protein]-L-lysine = [E2 ubiquitin-conjugating enzyme]-L-cysteine + N(6)-ubiquitinyl-[acceptor protein]-L-lysine.</text>
        <dbReference type="EC" id="2.3.2.27"/>
    </reaction>
</comment>
<evidence type="ECO:0000313" key="8">
    <source>
        <dbReference type="EMBL" id="KAF4375891.1"/>
    </source>
</evidence>
<dbReference type="InterPro" id="IPR013083">
    <property type="entry name" value="Znf_RING/FYVE/PHD"/>
</dbReference>
<name>A0A7J6FYR7_CANSA</name>
<dbReference type="PROSITE" id="PS50089">
    <property type="entry name" value="ZF_RING_2"/>
    <property type="match status" value="1"/>
</dbReference>
<dbReference type="GO" id="GO:0008270">
    <property type="term" value="F:zinc ion binding"/>
    <property type="evidence" value="ECO:0007669"/>
    <property type="project" value="UniProtKB-KW"/>
</dbReference>
<evidence type="ECO:0000256" key="3">
    <source>
        <dbReference type="ARBA" id="ARBA00022723"/>
    </source>
</evidence>
<keyword evidence="4 6" id="KW-0863">Zinc-finger</keyword>
<evidence type="ECO:0000256" key="5">
    <source>
        <dbReference type="ARBA" id="ARBA00022833"/>
    </source>
</evidence>
<dbReference type="Gene3D" id="3.30.40.10">
    <property type="entry name" value="Zinc/RING finger domain, C3HC4 (zinc finger)"/>
    <property type="match status" value="1"/>
</dbReference>
<sequence>MSSSVIPYSCEVWQPDHIIDLIPTTNDISGNLSPPQEMMCPEFLIDVFVTYMNNNDDVVQHHTSHHTTPNIYSSTSRYFQFTSQRHHFVESSISWSTISNMLSHMLVPFHAQPLMIQKISTIAREIALQPENLGCKTIPLVIALVVGQERLEEGEQGEEEADRVKVSNSSAGLEKVKIDELGENNCVICLEEMFLGCEATRLPCFHFYHEDCILNWLEKSNICPLCRFKMPL</sequence>
<dbReference type="Pfam" id="PF13639">
    <property type="entry name" value="zf-RING_2"/>
    <property type="match status" value="1"/>
</dbReference>